<feature type="region of interest" description="Disordered" evidence="2">
    <location>
        <begin position="169"/>
        <end position="215"/>
    </location>
</feature>
<dbReference type="Gene3D" id="3.40.50.1010">
    <property type="entry name" value="5'-nuclease"/>
    <property type="match status" value="1"/>
</dbReference>
<comment type="caution">
    <text evidence="4">The sequence shown here is derived from an EMBL/GenBank/DDBJ whole genome shotgun (WGS) entry which is preliminary data.</text>
</comment>
<dbReference type="EC" id="3.1.-.-" evidence="1"/>
<dbReference type="EMBL" id="JWZX01002757">
    <property type="protein sequence ID" value="KOO27141.1"/>
    <property type="molecule type" value="Genomic_DNA"/>
</dbReference>
<dbReference type="InterPro" id="IPR006984">
    <property type="entry name" value="Fcf1/UTP23"/>
</dbReference>
<keyword evidence="1" id="KW-0256">Endoplasmic reticulum</keyword>
<gene>
    <name evidence="4" type="ORF">Ctob_011917</name>
</gene>
<sequence length="738" mass="79458">MKPGATYADDDLVERVTTHRIYIVATCDRELKRRLRKIPGVPLISIKERKYQLKETIVDKRQRLADASVAVRRCGEAEEAAKQEYESVLEEQAALIEQQKMLETGGWKPPMTPAGAEAAQSAWLATLNHLRDRLERLHSEGYVEYAVLGFVRSDAHAWRRFWTRQEVVGSSGDRSSSGGGAGDDGSPIAPPQAGFDSPRKGSGFDSPRKGSGQVPTDRVECAYPKTCGCALCAHRWGKAHRSGAHPSIGEGGVFDAFTEFRDAKSEAHKHAEGLGARVGTRVCGVVRVCAESAEAGIRFVSGQLCAALHEARPVVLRPTMRTKRDLMSMRRDEMISARAFEREVVTNLKPDNLRKMGLYDVMWQEQTSCFGNANIDYVAPLGQPEETGFRAALQRRGFTDVRILPVERIEWARVIFGLILAIVWRPLATPSGPAYNWFVQRLRNAVDEAHAQSGGERVLLVGHSAGGWLARAMLADGTWQTADGKSEGCAADKVSGLVTLGTPHFAPPEGFPDMTLGVLKFVNDEYPGAFLAAAGIAYVTVGGDAIVGSKSPAAAAAAPPSSKVDSAYAKRGEGSAARVAFNSYEMVCGRGDVTGDGVVPLSYTQLEGATQLELKGVLHSINEAGTTLPTERWYGSENVVDRWLPAVRAQVARAERRRSAAGGGGGGGGSFADATNAVMEQRLPLHALFHLSSAAGPHLGLTAFALARFEDERPSVQPSLLFAGLPAIDRGAAVHKLV</sequence>
<keyword evidence="1" id="KW-0378">Hydrolase</keyword>
<dbReference type="GO" id="GO:0015031">
    <property type="term" value="P:protein transport"/>
    <property type="evidence" value="ECO:0007669"/>
    <property type="project" value="UniProtKB-KW"/>
</dbReference>
<dbReference type="PANTHER" id="PTHR47909">
    <property type="entry name" value="ALPHA/BETA-HYDROLASES SUPERFAMILY PROTEIN"/>
    <property type="match status" value="1"/>
</dbReference>
<dbReference type="InterPro" id="IPR012908">
    <property type="entry name" value="PGAP1-ab_dom-like"/>
</dbReference>
<name>A0A0M0JKM9_9EUKA</name>
<proteinExistence type="inferred from homology"/>
<evidence type="ECO:0000313" key="4">
    <source>
        <dbReference type="EMBL" id="KOO27141.1"/>
    </source>
</evidence>
<evidence type="ECO:0000259" key="3">
    <source>
        <dbReference type="Pfam" id="PF07819"/>
    </source>
</evidence>
<dbReference type="Gene3D" id="3.40.50.1820">
    <property type="entry name" value="alpha/beta hydrolase"/>
    <property type="match status" value="1"/>
</dbReference>
<dbReference type="GO" id="GO:0032040">
    <property type="term" value="C:small-subunit processome"/>
    <property type="evidence" value="ECO:0007669"/>
    <property type="project" value="InterPro"/>
</dbReference>
<dbReference type="AlphaFoldDB" id="A0A0M0JKM9"/>
<dbReference type="GO" id="GO:0016788">
    <property type="term" value="F:hydrolase activity, acting on ester bonds"/>
    <property type="evidence" value="ECO:0007669"/>
    <property type="project" value="InterPro"/>
</dbReference>
<dbReference type="PANTHER" id="PTHR47909:SF2">
    <property type="entry name" value="GPI INOSITOL-DEACYLASE"/>
    <property type="match status" value="1"/>
</dbReference>
<feature type="domain" description="GPI inositol-deacylase PGAP1-like alpha/beta" evidence="3">
    <location>
        <begin position="451"/>
        <end position="525"/>
    </location>
</feature>
<evidence type="ECO:0000313" key="5">
    <source>
        <dbReference type="Proteomes" id="UP000037460"/>
    </source>
</evidence>
<accession>A0A0M0JKM9</accession>
<keyword evidence="1" id="KW-0653">Protein transport</keyword>
<dbReference type="InterPro" id="IPR029058">
    <property type="entry name" value="AB_hydrolase_fold"/>
</dbReference>
<evidence type="ECO:0000256" key="2">
    <source>
        <dbReference type="SAM" id="MobiDB-lite"/>
    </source>
</evidence>
<comment type="function">
    <text evidence="1">Involved in inositol deacylation of GPI-anchored proteins which plays important roles in the quality control and ER-associated degradation of GPI-anchored proteins.</text>
</comment>
<dbReference type="Proteomes" id="UP000037460">
    <property type="component" value="Unassembled WGS sequence"/>
</dbReference>
<dbReference type="OrthoDB" id="348976at2759"/>
<dbReference type="SUPFAM" id="SSF53474">
    <property type="entry name" value="alpha/beta-Hydrolases"/>
    <property type="match status" value="1"/>
</dbReference>
<evidence type="ECO:0000256" key="1">
    <source>
        <dbReference type="RuleBase" id="RU365011"/>
    </source>
</evidence>
<dbReference type="Pfam" id="PF07819">
    <property type="entry name" value="PGAP1"/>
    <property type="match status" value="1"/>
</dbReference>
<dbReference type="GO" id="GO:0005789">
    <property type="term" value="C:endoplasmic reticulum membrane"/>
    <property type="evidence" value="ECO:0007669"/>
    <property type="project" value="UniProtKB-SubCell"/>
</dbReference>
<comment type="subcellular location">
    <subcellularLocation>
        <location evidence="1">Endoplasmic reticulum membrane</location>
    </subcellularLocation>
</comment>
<protein>
    <recommendedName>
        <fullName evidence="1">GPI inositol-deacylase</fullName>
        <ecNumber evidence="1">3.1.-.-</ecNumber>
    </recommendedName>
</protein>
<organism evidence="4 5">
    <name type="scientific">Chrysochromulina tobinii</name>
    <dbReference type="NCBI Taxonomy" id="1460289"/>
    <lineage>
        <taxon>Eukaryota</taxon>
        <taxon>Haptista</taxon>
        <taxon>Haptophyta</taxon>
        <taxon>Prymnesiophyceae</taxon>
        <taxon>Prymnesiales</taxon>
        <taxon>Chrysochromulinaceae</taxon>
        <taxon>Chrysochromulina</taxon>
    </lineage>
</organism>
<dbReference type="InterPro" id="IPR029060">
    <property type="entry name" value="PIN-like_dom_sf"/>
</dbReference>
<keyword evidence="1" id="KW-0813">Transport</keyword>
<keyword evidence="5" id="KW-1185">Reference proteome</keyword>
<comment type="similarity">
    <text evidence="1">Belongs to the GPI inositol-deacylase family.</text>
</comment>
<keyword evidence="1" id="KW-0472">Membrane</keyword>
<dbReference type="Pfam" id="PF04900">
    <property type="entry name" value="Fcf1"/>
    <property type="match status" value="1"/>
</dbReference>
<dbReference type="SUPFAM" id="SSF88723">
    <property type="entry name" value="PIN domain-like"/>
    <property type="match status" value="1"/>
</dbReference>
<reference evidence="5" key="1">
    <citation type="journal article" date="2015" name="PLoS Genet.">
        <title>Genome Sequence and Transcriptome Analyses of Chrysochromulina tobin: Metabolic Tools for Enhanced Algal Fitness in the Prominent Order Prymnesiales (Haptophyceae).</title>
        <authorList>
            <person name="Hovde B.T."/>
            <person name="Deodato C.R."/>
            <person name="Hunsperger H.M."/>
            <person name="Ryken S.A."/>
            <person name="Yost W."/>
            <person name="Jha R.K."/>
            <person name="Patterson J."/>
            <person name="Monnat R.J. Jr."/>
            <person name="Barlow S.B."/>
            <person name="Starkenburg S.R."/>
            <person name="Cattolico R.A."/>
        </authorList>
    </citation>
    <scope>NUCLEOTIDE SEQUENCE</scope>
    <source>
        <strain evidence="5">CCMP291</strain>
    </source>
</reference>